<keyword evidence="1" id="KW-1133">Transmembrane helix</keyword>
<keyword evidence="1" id="KW-0472">Membrane</keyword>
<name>A0A1H9S8M2_9BACI</name>
<dbReference type="EMBL" id="FOEL01000027">
    <property type="protein sequence ID" value="SER81347.1"/>
    <property type="molecule type" value="Genomic_DNA"/>
</dbReference>
<feature type="transmembrane region" description="Helical" evidence="1">
    <location>
        <begin position="98"/>
        <end position="118"/>
    </location>
</feature>
<evidence type="ECO:0000313" key="2">
    <source>
        <dbReference type="EMBL" id="SER81347.1"/>
    </source>
</evidence>
<reference evidence="2 3" key="1">
    <citation type="submission" date="2016-10" db="EMBL/GenBank/DDBJ databases">
        <authorList>
            <person name="Varghese N."/>
            <person name="Submissions S."/>
        </authorList>
    </citation>
    <scope>NUCLEOTIDE SEQUENCE [LARGE SCALE GENOMIC DNA]</scope>
    <source>
        <strain evidence="2 3">TC-13</strain>
    </source>
</reference>
<protein>
    <submittedName>
        <fullName evidence="2">Uncharacterized protein</fullName>
    </submittedName>
</protein>
<organism evidence="2 3">
    <name type="scientific">Lysinibacillus fusiformis</name>
    <dbReference type="NCBI Taxonomy" id="28031"/>
    <lineage>
        <taxon>Bacteria</taxon>
        <taxon>Bacillati</taxon>
        <taxon>Bacillota</taxon>
        <taxon>Bacilli</taxon>
        <taxon>Bacillales</taxon>
        <taxon>Bacillaceae</taxon>
        <taxon>Lysinibacillus</taxon>
    </lineage>
</organism>
<dbReference type="RefSeq" id="WP_089987362.1">
    <property type="nucleotide sequence ID" value="NZ_FMVP01000027.1"/>
</dbReference>
<evidence type="ECO:0000256" key="1">
    <source>
        <dbReference type="SAM" id="Phobius"/>
    </source>
</evidence>
<gene>
    <name evidence="2" type="ORF">SAMN02787113_04647</name>
</gene>
<proteinExistence type="predicted"/>
<accession>A0A1H9S8M2</accession>
<feature type="transmembrane region" description="Helical" evidence="1">
    <location>
        <begin position="69"/>
        <end position="86"/>
    </location>
</feature>
<feature type="transmembrane region" description="Helical" evidence="1">
    <location>
        <begin position="42"/>
        <end position="62"/>
    </location>
</feature>
<keyword evidence="1" id="KW-0812">Transmembrane</keyword>
<dbReference type="Proteomes" id="UP000199410">
    <property type="component" value="Unassembled WGS sequence"/>
</dbReference>
<evidence type="ECO:0000313" key="3">
    <source>
        <dbReference type="Proteomes" id="UP000199410"/>
    </source>
</evidence>
<dbReference type="AlphaFoldDB" id="A0A1H9S8M2"/>
<comment type="caution">
    <text evidence="2">The sequence shown here is derived from an EMBL/GenBank/DDBJ whole genome shotgun (WGS) entry which is preliminary data.</text>
</comment>
<sequence>MRRSLISNLLLLFGTFILLGAFAYRLLITSDIPVSYAIDEAVTLHVLIFISTMLYICGSMIISRNTIRYTVIAVLTVFMVLNIYLFNTDAEYFDASYAQIAIVFILHPLLVILINVLVQLKTSQRIKTVFEDKTATRSYKAAE</sequence>